<dbReference type="SUPFAM" id="SSF56281">
    <property type="entry name" value="Metallo-hydrolase/oxidoreductase"/>
    <property type="match status" value="1"/>
</dbReference>
<name>A0A2D2CWD2_METT3</name>
<dbReference type="EMBL" id="CP023737">
    <property type="protein sequence ID" value="ATQ67025.1"/>
    <property type="molecule type" value="Genomic_DNA"/>
</dbReference>
<reference evidence="9" key="1">
    <citation type="submission" date="2017-10" db="EMBL/GenBank/DDBJ databases">
        <title>Completed PacBio SMRT sequence of Methylosinus trichosporium OB3b reveals presence of a third large plasmid.</title>
        <authorList>
            <person name="Charles T.C."/>
            <person name="Lynch M.D.J."/>
            <person name="Heil J.R."/>
            <person name="Cheng J."/>
        </authorList>
    </citation>
    <scope>NUCLEOTIDE SEQUENCE [LARGE SCALE GENOMIC DNA]</scope>
    <source>
        <strain evidence="9">OB3b</strain>
    </source>
</reference>
<organism evidence="8 9">
    <name type="scientific">Methylosinus trichosporium (strain ATCC 35070 / NCIMB 11131 / UNIQEM 75 / OB3b)</name>
    <dbReference type="NCBI Taxonomy" id="595536"/>
    <lineage>
        <taxon>Bacteria</taxon>
        <taxon>Pseudomonadati</taxon>
        <taxon>Pseudomonadota</taxon>
        <taxon>Alphaproteobacteria</taxon>
        <taxon>Hyphomicrobiales</taxon>
        <taxon>Methylocystaceae</taxon>
        <taxon>Methylosinus</taxon>
    </lineage>
</organism>
<feature type="domain" description="Metallo-beta-lactamase" evidence="7">
    <location>
        <begin position="53"/>
        <end position="276"/>
    </location>
</feature>
<accession>A0A2D2CWD2</accession>
<proteinExistence type="inferred from homology"/>
<evidence type="ECO:0000256" key="6">
    <source>
        <dbReference type="HAMAP-Rule" id="MF_00653"/>
    </source>
</evidence>
<evidence type="ECO:0000256" key="4">
    <source>
        <dbReference type="ARBA" id="ARBA00022448"/>
    </source>
</evidence>
<comment type="function">
    <text evidence="6">May be involved in the transport of PQQ or its precursor to the periplasm.</text>
</comment>
<evidence type="ECO:0000256" key="3">
    <source>
        <dbReference type="ARBA" id="ARBA00015084"/>
    </source>
</evidence>
<evidence type="ECO:0000256" key="5">
    <source>
        <dbReference type="ARBA" id="ARBA00022905"/>
    </source>
</evidence>
<dbReference type="PANTHER" id="PTHR42663">
    <property type="entry name" value="HYDROLASE C777.06C-RELATED-RELATED"/>
    <property type="match status" value="1"/>
</dbReference>
<protein>
    <recommendedName>
        <fullName evidence="3 6">Coenzyme PQQ synthesis protein B</fullName>
    </recommendedName>
    <alternativeName>
        <fullName evidence="6">Pyrroloquinoline quinone biosynthesis protein B</fullName>
    </alternativeName>
</protein>
<dbReference type="STRING" id="595536.GCA_000178815_04491"/>
<dbReference type="AlphaFoldDB" id="A0A2D2CWD2"/>
<dbReference type="Pfam" id="PF12706">
    <property type="entry name" value="Lactamase_B_2"/>
    <property type="match status" value="1"/>
</dbReference>
<dbReference type="InterPro" id="IPR036866">
    <property type="entry name" value="RibonucZ/Hydroxyglut_hydro"/>
</dbReference>
<dbReference type="GO" id="GO:0018189">
    <property type="term" value="P:pyrroloquinoline quinone biosynthetic process"/>
    <property type="evidence" value="ECO:0007669"/>
    <property type="project" value="UniProtKB-UniRule"/>
</dbReference>
<dbReference type="NCBIfam" id="TIGR02108">
    <property type="entry name" value="PQQ_syn_pqqB"/>
    <property type="match status" value="1"/>
</dbReference>
<evidence type="ECO:0000313" key="9">
    <source>
        <dbReference type="Proteomes" id="UP000230709"/>
    </source>
</evidence>
<dbReference type="HAMAP" id="MF_00653">
    <property type="entry name" value="PQQ_syn_PqqB"/>
    <property type="match status" value="1"/>
</dbReference>
<dbReference type="Gene3D" id="3.60.15.10">
    <property type="entry name" value="Ribonuclease Z/Hydroxyacylglutathione hydrolase-like"/>
    <property type="match status" value="1"/>
</dbReference>
<keyword evidence="9" id="KW-1185">Reference proteome</keyword>
<keyword evidence="5 6" id="KW-0884">PQQ biosynthesis</keyword>
<dbReference type="RefSeq" id="WP_003610947.1">
    <property type="nucleotide sequence ID" value="NZ_ADVE02000001.1"/>
</dbReference>
<sequence length="309" mass="32795">MFIKILGAGAGGGFPQWNCNCANCRAVREGKPGFSPRTQSSLAVSADGVTFALLNASPDLRQQIAQSPQLSPGPGDGLRASPIKSVVLTNGDVDHVAGLLNLREAQAFSIYSSGRILNVLAGNRIFDILVPELVTRVEFPFDEAVPLQGAGVDLGLAVRAFPVHGKIALWLEDKSAADLGTRIGDTLGVEIIETATGKSCFYIPGCAEIDDALKARLKGASLVFFDGTLFHENEMIEQGLLGKTGSRMGHVNMSGENGSMAAFENLDVARKIYVHINNSNPTLDASSKERRIVNAAGWEIGEDGMEVTL</sequence>
<dbReference type="InterPro" id="IPR001279">
    <property type="entry name" value="Metallo-B-lactamas"/>
</dbReference>
<evidence type="ECO:0000256" key="2">
    <source>
        <dbReference type="ARBA" id="ARBA00008481"/>
    </source>
</evidence>
<dbReference type="KEGG" id="mtw:CQW49_03345"/>
<gene>
    <name evidence="6" type="primary">pqqB</name>
    <name evidence="8" type="ORF">CQW49_03345</name>
</gene>
<evidence type="ECO:0000313" key="8">
    <source>
        <dbReference type="EMBL" id="ATQ67025.1"/>
    </source>
</evidence>
<evidence type="ECO:0000256" key="1">
    <source>
        <dbReference type="ARBA" id="ARBA00004886"/>
    </source>
</evidence>
<comment type="pathway">
    <text evidence="1 6">Cofactor biosynthesis; pyrroloquinoline quinone biosynthesis.</text>
</comment>
<dbReference type="PANTHER" id="PTHR42663:SF7">
    <property type="entry name" value="COENZYME PQQ SYNTHESIS PROTEIN B"/>
    <property type="match status" value="1"/>
</dbReference>
<dbReference type="UniPathway" id="UPA00539"/>
<keyword evidence="4 6" id="KW-0813">Transport</keyword>
<dbReference type="Proteomes" id="UP000230709">
    <property type="component" value="Chromosome"/>
</dbReference>
<dbReference type="CDD" id="cd16274">
    <property type="entry name" value="PQQB-like_MBL-fold"/>
    <property type="match status" value="1"/>
</dbReference>
<comment type="similarity">
    <text evidence="2 6">Belongs to the PqqB family.</text>
</comment>
<dbReference type="InterPro" id="IPR011842">
    <property type="entry name" value="PQQ_synth_PqqB"/>
</dbReference>
<evidence type="ECO:0000259" key="7">
    <source>
        <dbReference type="Pfam" id="PF12706"/>
    </source>
</evidence>